<accession>A0ABD1XYE6</accession>
<dbReference type="EMBL" id="JBHFFA010000007">
    <property type="protein sequence ID" value="KAL2613980.1"/>
    <property type="molecule type" value="Genomic_DNA"/>
</dbReference>
<feature type="region of interest" description="Disordered" evidence="1">
    <location>
        <begin position="13"/>
        <end position="34"/>
    </location>
</feature>
<keyword evidence="3" id="KW-1185">Reference proteome</keyword>
<gene>
    <name evidence="2" type="ORF">R1flu_025672</name>
</gene>
<dbReference type="AlphaFoldDB" id="A0ABD1XYE6"/>
<dbReference type="Gene3D" id="2.130.10.10">
    <property type="entry name" value="YVTN repeat-like/Quinoprotein amine dehydrogenase"/>
    <property type="match status" value="1"/>
</dbReference>
<organism evidence="2 3">
    <name type="scientific">Riccia fluitans</name>
    <dbReference type="NCBI Taxonomy" id="41844"/>
    <lineage>
        <taxon>Eukaryota</taxon>
        <taxon>Viridiplantae</taxon>
        <taxon>Streptophyta</taxon>
        <taxon>Embryophyta</taxon>
        <taxon>Marchantiophyta</taxon>
        <taxon>Marchantiopsida</taxon>
        <taxon>Marchantiidae</taxon>
        <taxon>Marchantiales</taxon>
        <taxon>Ricciaceae</taxon>
        <taxon>Riccia</taxon>
    </lineage>
</organism>
<proteinExistence type="predicted"/>
<dbReference type="InterPro" id="IPR015943">
    <property type="entry name" value="WD40/YVTN_repeat-like_dom_sf"/>
</dbReference>
<evidence type="ECO:0000256" key="1">
    <source>
        <dbReference type="SAM" id="MobiDB-lite"/>
    </source>
</evidence>
<dbReference type="Proteomes" id="UP001605036">
    <property type="component" value="Unassembled WGS sequence"/>
</dbReference>
<sequence>MWRSAMDAFVSMSDDELPFSDESSSIESDVEEEDEDDYMWTLLPDMTQTPDSTADTKCATFQPHSRIQMDNGNESTCSGFSMDGNWLAVGTSNGPVQVRIYDASTYKVIQILSGG</sequence>
<reference evidence="2 3" key="1">
    <citation type="submission" date="2024-09" db="EMBL/GenBank/DDBJ databases">
        <title>Chromosome-scale assembly of Riccia fluitans.</title>
        <authorList>
            <person name="Paukszto L."/>
            <person name="Sawicki J."/>
            <person name="Karawczyk K."/>
            <person name="Piernik-Szablinska J."/>
            <person name="Szczecinska M."/>
            <person name="Mazdziarz M."/>
        </authorList>
    </citation>
    <scope>NUCLEOTIDE SEQUENCE [LARGE SCALE GENOMIC DNA]</scope>
    <source>
        <strain evidence="2">Rf_01</strain>
        <tissue evidence="2">Aerial parts of the thallus</tissue>
    </source>
</reference>
<evidence type="ECO:0000313" key="3">
    <source>
        <dbReference type="Proteomes" id="UP001605036"/>
    </source>
</evidence>
<protein>
    <submittedName>
        <fullName evidence="2">Uncharacterized protein</fullName>
    </submittedName>
</protein>
<comment type="caution">
    <text evidence="2">The sequence shown here is derived from an EMBL/GenBank/DDBJ whole genome shotgun (WGS) entry which is preliminary data.</text>
</comment>
<dbReference type="SUPFAM" id="SSF50978">
    <property type="entry name" value="WD40 repeat-like"/>
    <property type="match status" value="1"/>
</dbReference>
<evidence type="ECO:0000313" key="2">
    <source>
        <dbReference type="EMBL" id="KAL2613980.1"/>
    </source>
</evidence>
<name>A0ABD1XYE6_9MARC</name>
<dbReference type="InterPro" id="IPR036322">
    <property type="entry name" value="WD40_repeat_dom_sf"/>
</dbReference>